<feature type="chain" id="PRO_5004073270" evidence="1">
    <location>
        <begin position="41"/>
        <end position="424"/>
    </location>
</feature>
<proteinExistence type="predicted"/>
<evidence type="ECO:0000313" key="2">
    <source>
        <dbReference type="EMBL" id="EMI51868.1"/>
    </source>
</evidence>
<dbReference type="AlphaFoldDB" id="M5U7E1"/>
<evidence type="ECO:0000313" key="3">
    <source>
        <dbReference type="Proteomes" id="UP000011885"/>
    </source>
</evidence>
<dbReference type="Pfam" id="PF14885">
    <property type="entry name" value="GHL15"/>
    <property type="match status" value="1"/>
</dbReference>
<dbReference type="Gene3D" id="3.20.20.70">
    <property type="entry name" value="Aldolase class I"/>
    <property type="match status" value="1"/>
</dbReference>
<sequence>MATGLAMESQLNTLMKKQLTYCVLPLLACLMAVAGSLANAEDIPRNQEPRALRISDGDRFEPKSYYPKFSWEVTPQYFMFGDGSRVLFPEEVRSIAARTSFICIEKSHGSGMLGAAELGAKHEAAAFKKLNPDAKVLFYFNSAYAYPFTSYTKGLATNKIDQHPELKQFLLVDPQTGELARRGNVYKFDVLNPEFRDWWSDTVAKGVAESGCDGAFIDQMHGFVWMRPDKQKEVERSMGEMMALLKSKMGTDKILLGNNAHTDAARPVFPVVDAIMFEHYSAKLLTKEKLLEDWRNMRRIAKAGKISIFRIGVEHELDEVEKASGKRRQSNRDERLAEIARERLEYYHACYLIGAQPYSYFQYGWGWRLSSGSLQEYPDLQKPLGAPTGRPRRIDPEGWEFTREYEHASVWVNTETQQAKITWR</sequence>
<dbReference type="EMBL" id="ANOH01000472">
    <property type="protein sequence ID" value="EMI51868.1"/>
    <property type="molecule type" value="Genomic_DNA"/>
</dbReference>
<accession>M5U7E1</accession>
<dbReference type="InterPro" id="IPR013785">
    <property type="entry name" value="Aldolase_TIM"/>
</dbReference>
<dbReference type="InterPro" id="IPR017853">
    <property type="entry name" value="GH"/>
</dbReference>
<organism evidence="2 3">
    <name type="scientific">Rhodopirellula sallentina SM41</name>
    <dbReference type="NCBI Taxonomy" id="1263870"/>
    <lineage>
        <taxon>Bacteria</taxon>
        <taxon>Pseudomonadati</taxon>
        <taxon>Planctomycetota</taxon>
        <taxon>Planctomycetia</taxon>
        <taxon>Pirellulales</taxon>
        <taxon>Pirellulaceae</taxon>
        <taxon>Rhodopirellula</taxon>
    </lineage>
</organism>
<protein>
    <submittedName>
        <fullName evidence="2">Putative secreted protein</fullName>
    </submittedName>
</protein>
<reference evidence="2 3" key="1">
    <citation type="journal article" date="2013" name="Mar. Genomics">
        <title>Expression of sulfatases in Rhodopirellula baltica and the diversity of sulfatases in the genus Rhodopirellula.</title>
        <authorList>
            <person name="Wegner C.E."/>
            <person name="Richter-Heitmann T."/>
            <person name="Klindworth A."/>
            <person name="Klockow C."/>
            <person name="Richter M."/>
            <person name="Achstetter T."/>
            <person name="Glockner F.O."/>
            <person name="Harder J."/>
        </authorList>
    </citation>
    <scope>NUCLEOTIDE SEQUENCE [LARGE SCALE GENOMIC DNA]</scope>
    <source>
        <strain evidence="2 3">SM41</strain>
    </source>
</reference>
<name>M5U7E1_9BACT</name>
<keyword evidence="3" id="KW-1185">Reference proteome</keyword>
<comment type="caution">
    <text evidence="2">The sequence shown here is derived from an EMBL/GenBank/DDBJ whole genome shotgun (WGS) entry which is preliminary data.</text>
</comment>
<feature type="signal peptide" evidence="1">
    <location>
        <begin position="1"/>
        <end position="40"/>
    </location>
</feature>
<dbReference type="SUPFAM" id="SSF51445">
    <property type="entry name" value="(Trans)glycosidases"/>
    <property type="match status" value="1"/>
</dbReference>
<keyword evidence="1" id="KW-0732">Signal</keyword>
<dbReference type="Proteomes" id="UP000011885">
    <property type="component" value="Unassembled WGS sequence"/>
</dbReference>
<gene>
    <name evidence="2" type="ORF">RSSM_06682</name>
</gene>
<evidence type="ECO:0000256" key="1">
    <source>
        <dbReference type="SAM" id="SignalP"/>
    </source>
</evidence>
<dbReference type="PATRIC" id="fig|1263870.3.peg.7089"/>
<dbReference type="InterPro" id="IPR029455">
    <property type="entry name" value="GHL15"/>
</dbReference>